<evidence type="ECO:0000313" key="2">
    <source>
        <dbReference type="Proteomes" id="UP000887116"/>
    </source>
</evidence>
<accession>A0A8X6EYT0</accession>
<dbReference type="EMBL" id="BMAO01030179">
    <property type="protein sequence ID" value="GFQ66265.1"/>
    <property type="molecule type" value="Genomic_DNA"/>
</dbReference>
<reference evidence="1" key="1">
    <citation type="submission" date="2020-07" db="EMBL/GenBank/DDBJ databases">
        <title>Multicomponent nature underlies the extraordinary mechanical properties of spider dragline silk.</title>
        <authorList>
            <person name="Kono N."/>
            <person name="Nakamura H."/>
            <person name="Mori M."/>
            <person name="Yoshida Y."/>
            <person name="Ohtoshi R."/>
            <person name="Malay A.D."/>
            <person name="Moran D.A.P."/>
            <person name="Tomita M."/>
            <person name="Numata K."/>
            <person name="Arakawa K."/>
        </authorList>
    </citation>
    <scope>NUCLEOTIDE SEQUENCE</scope>
</reference>
<comment type="caution">
    <text evidence="1">The sequence shown here is derived from an EMBL/GenBank/DDBJ whole genome shotgun (WGS) entry which is preliminary data.</text>
</comment>
<keyword evidence="2" id="KW-1185">Reference proteome</keyword>
<feature type="non-terminal residue" evidence="1">
    <location>
        <position position="153"/>
    </location>
</feature>
<dbReference type="Proteomes" id="UP000887116">
    <property type="component" value="Unassembled WGS sequence"/>
</dbReference>
<proteinExistence type="predicted"/>
<evidence type="ECO:0000313" key="1">
    <source>
        <dbReference type="EMBL" id="GFQ66265.1"/>
    </source>
</evidence>
<organism evidence="1 2">
    <name type="scientific">Trichonephila clavata</name>
    <name type="common">Joro spider</name>
    <name type="synonym">Nephila clavata</name>
    <dbReference type="NCBI Taxonomy" id="2740835"/>
    <lineage>
        <taxon>Eukaryota</taxon>
        <taxon>Metazoa</taxon>
        <taxon>Ecdysozoa</taxon>
        <taxon>Arthropoda</taxon>
        <taxon>Chelicerata</taxon>
        <taxon>Arachnida</taxon>
        <taxon>Araneae</taxon>
        <taxon>Araneomorphae</taxon>
        <taxon>Entelegynae</taxon>
        <taxon>Araneoidea</taxon>
        <taxon>Nephilidae</taxon>
        <taxon>Trichonephila</taxon>
    </lineage>
</organism>
<protein>
    <submittedName>
        <fullName evidence="1">Transposase</fullName>
    </submittedName>
</protein>
<sequence length="153" mass="17702">MDFRLKTGQLKRKNNNTISTINNKNTSNLLSETGEHLPDAKKCKLSEVKTKKQKYDDNYLAFVFSWTGNLGEPNGLCVECEKVVYNSSLNAAKLRRHLELNHPYLHNKPNEYFKSKLENLVNKKNSFSKYMFCDNEASLLRPLSKLDTESPRK</sequence>
<dbReference type="OrthoDB" id="7381979at2759"/>
<gene>
    <name evidence="1" type="primary">TcasGA2_TC006077</name>
    <name evidence="1" type="ORF">TNCT_176751</name>
</gene>
<name>A0A8X6EYT0_TRICU</name>
<dbReference type="AlphaFoldDB" id="A0A8X6EYT0"/>